<sequence>MSAKTIRLYWWSEIYIQKKERENYGDLLGKYLVEKITGRKVSWLRANRFYIKNWWRPVYVTIGSILEHIGSHCIVWGSGMSHRDAQIARATFTAVRGPLSRKRILEIGYDCPEVYGDPALLLPLYLEDHQTKTYELGIIPHINDYKIVQSMAGNSPTLCIIDFLTNEIEETTRQILSCKRIISSSLHGIIVAHAYNIPAVQVKFSNAIFGDGVKYHDYLLSVGLETYDPLLIENQFDSDYWMDHVDKHKYKLPDQLTIKNLQDGLMKACPFLSGEDER</sequence>
<evidence type="ECO:0000259" key="1">
    <source>
        <dbReference type="Pfam" id="PF04230"/>
    </source>
</evidence>
<evidence type="ECO:0000313" key="3">
    <source>
        <dbReference type="Proteomes" id="UP000239532"/>
    </source>
</evidence>
<evidence type="ECO:0000313" key="2">
    <source>
        <dbReference type="EMBL" id="PRP67004.1"/>
    </source>
</evidence>
<dbReference type="OrthoDB" id="9803627at2"/>
<dbReference type="AlphaFoldDB" id="A0A2S9WU56"/>
<keyword evidence="3" id="KW-1185">Reference proteome</keyword>
<proteinExistence type="predicted"/>
<dbReference type="EMBL" id="MQUC01000003">
    <property type="protein sequence ID" value="PRP67004.1"/>
    <property type="molecule type" value="Genomic_DNA"/>
</dbReference>
<comment type="caution">
    <text evidence="2">The sequence shown here is derived from an EMBL/GenBank/DDBJ whole genome shotgun (WGS) entry which is preliminary data.</text>
</comment>
<dbReference type="Pfam" id="PF04230">
    <property type="entry name" value="PS_pyruv_trans"/>
    <property type="match status" value="1"/>
</dbReference>
<dbReference type="Proteomes" id="UP000239532">
    <property type="component" value="Unassembled WGS sequence"/>
</dbReference>
<dbReference type="RefSeq" id="WP_105982784.1">
    <property type="nucleotide sequence ID" value="NZ_MQUC01000003.1"/>
</dbReference>
<name>A0A2S9WU56_9FLAO</name>
<accession>A0A2S9WU56</accession>
<reference evidence="2 3" key="1">
    <citation type="submission" date="2016-11" db="EMBL/GenBank/DDBJ databases">
        <title>Trade-off between light-utilization and light-protection in marine flavobacteria.</title>
        <authorList>
            <person name="Kumagai Y."/>
        </authorList>
    </citation>
    <scope>NUCLEOTIDE SEQUENCE [LARGE SCALE GENOMIC DNA]</scope>
    <source>
        <strain evidence="2 3">JCM 17109</strain>
    </source>
</reference>
<protein>
    <submittedName>
        <fullName evidence="2">Exosortase</fullName>
    </submittedName>
</protein>
<dbReference type="InterPro" id="IPR007345">
    <property type="entry name" value="Polysacch_pyruvyl_Trfase"/>
</dbReference>
<gene>
    <name evidence="2" type="ORF">BST86_07775</name>
</gene>
<organism evidence="2 3">
    <name type="scientific">Nonlabens agnitus</name>
    <dbReference type="NCBI Taxonomy" id="870484"/>
    <lineage>
        <taxon>Bacteria</taxon>
        <taxon>Pseudomonadati</taxon>
        <taxon>Bacteroidota</taxon>
        <taxon>Flavobacteriia</taxon>
        <taxon>Flavobacteriales</taxon>
        <taxon>Flavobacteriaceae</taxon>
        <taxon>Nonlabens</taxon>
    </lineage>
</organism>
<feature type="domain" description="Polysaccharide pyruvyl transferase" evidence="1">
    <location>
        <begin position="53"/>
        <end position="200"/>
    </location>
</feature>